<evidence type="ECO:0008006" key="4">
    <source>
        <dbReference type="Google" id="ProtNLM"/>
    </source>
</evidence>
<dbReference type="Proteomes" id="UP000019423">
    <property type="component" value="Chromosome"/>
</dbReference>
<sequence length="212" mass="24186">MWLPAGWLMQLCLFYSGSRLKVLTCSGYGIRIGCQTPVVAFIFELMQSTITIPDVQISFPEFRRIQQHILLRQRWWLYALVLGYLLYTTWFADTASSSVLFKAGISTFLIMLMVGVLMFANRVLLKHSFSKIPLYQQPATYTLSESGIALRTPLLQSSSAWHTVHSARKVGDWYFLANKNQQGYLLDSRRIQAPATEADLRALLQHYGIAIL</sequence>
<feature type="transmembrane region" description="Helical" evidence="1">
    <location>
        <begin position="75"/>
        <end position="92"/>
    </location>
</feature>
<reference evidence="2 3" key="1">
    <citation type="submission" date="2014-01" db="EMBL/GenBank/DDBJ databases">
        <title>Complete genome sequence of ionizing-radiation resistance bacterium Hymenobacter swuensis DY53.</title>
        <authorList>
            <person name="Jung J.-H."/>
            <person name="Jeong S.-W."/>
            <person name="Joe M.-H."/>
            <person name="Cho y.-j."/>
            <person name="Kim M.-K."/>
            <person name="Lim S.-Y."/>
        </authorList>
    </citation>
    <scope>NUCLEOTIDE SEQUENCE [LARGE SCALE GENOMIC DNA]</scope>
    <source>
        <strain evidence="2 3">DY53</strain>
    </source>
</reference>
<dbReference type="STRING" id="1227739.Hsw_0969"/>
<dbReference type="PATRIC" id="fig|1227739.3.peg.1215"/>
<name>W8ETS8_9BACT</name>
<evidence type="ECO:0000313" key="2">
    <source>
        <dbReference type="EMBL" id="AHJ96564.1"/>
    </source>
</evidence>
<dbReference type="KEGG" id="hsw:Hsw_0969"/>
<keyword evidence="1" id="KW-0812">Transmembrane</keyword>
<organism evidence="2 3">
    <name type="scientific">Hymenobacter swuensis DY53</name>
    <dbReference type="NCBI Taxonomy" id="1227739"/>
    <lineage>
        <taxon>Bacteria</taxon>
        <taxon>Pseudomonadati</taxon>
        <taxon>Bacteroidota</taxon>
        <taxon>Cytophagia</taxon>
        <taxon>Cytophagales</taxon>
        <taxon>Hymenobacteraceae</taxon>
        <taxon>Hymenobacter</taxon>
    </lineage>
</organism>
<evidence type="ECO:0000256" key="1">
    <source>
        <dbReference type="SAM" id="Phobius"/>
    </source>
</evidence>
<dbReference type="HOGENOM" id="CLU_1298382_0_0_10"/>
<feature type="transmembrane region" description="Helical" evidence="1">
    <location>
        <begin position="104"/>
        <end position="125"/>
    </location>
</feature>
<dbReference type="EMBL" id="CP007145">
    <property type="protein sequence ID" value="AHJ96564.1"/>
    <property type="molecule type" value="Genomic_DNA"/>
</dbReference>
<keyword evidence="3" id="KW-1185">Reference proteome</keyword>
<protein>
    <recommendedName>
        <fullName evidence="4">YcxB-like protein domain-containing protein</fullName>
    </recommendedName>
</protein>
<keyword evidence="1" id="KW-1133">Transmembrane helix</keyword>
<dbReference type="AlphaFoldDB" id="W8ETS8"/>
<evidence type="ECO:0000313" key="3">
    <source>
        <dbReference type="Proteomes" id="UP000019423"/>
    </source>
</evidence>
<gene>
    <name evidence="2" type="ORF">Hsw_0969</name>
</gene>
<proteinExistence type="predicted"/>
<accession>W8ETS8</accession>
<keyword evidence="1" id="KW-0472">Membrane</keyword>